<dbReference type="Gene3D" id="1.10.1170.10">
    <property type="entry name" value="Inhibitor Of Apoptosis Protein (2mihbC-IAP-1), Chain A"/>
    <property type="match status" value="3"/>
</dbReference>
<feature type="compositionally biased region" description="Basic residues" evidence="5">
    <location>
        <begin position="230"/>
        <end position="243"/>
    </location>
</feature>
<sequence length="723" mass="79825">MNVYFERKIKGPPFQGNEDKKFEFCRLASFKEWPTESPVFAIRLSKAGFYHTGLQDEVTCYLCGIKRSEWQESDNPVDIHRTLSPDCAFFEESDEQNVPFGIESANGESEYIQRLNSVIEDCTDAIDDENVNERLDENTAVSIDAEVLRDETDLETHSLPTRLGSDVKVGASNENRTLPNSVSDNAIVLRTVAGSENVLRSGSSGHISDGRPSAHTTNVADCVSEPASQRSKKEKHSKKTSKKDKKESRLSPGRQTGSGSLSLPGVSARRGQDIPPPTGASIGPLRFERNRLETFRTWPSNAFVSASDLAKHGFYYTGTADRAQCVFCKGILRNWEEGDRPHIEHRKHFPRCPLVLGLKVGNVPLPLDLSSPPGGSLTNRSMNNVTDALSRLKNQGESLGIVTDRPKHPQYAIEAQRLASFQSWLPYKHQTPQQLAEAGFWYAGFNDNVKCFFCDGGLRNWDPKDDPWREHARWFPRCPFVIQVKGQEFVARVVQENGGEWEPPANQQMDNEGADGTEHIGGAYQIEEREVRARMDSPYVRKIEGLVSRDIIMTTIRKRLMETGDDFPSGTALLEAAFAMEAEQASQSQNPLSSNNVKTTMNSQNPSYSQHATGSQNAPAEVTGSQSKGELQPPASSGADVSSSDMPSTIPQAQEAADSHGDLAKENQELKEQRLCKICMVSDANVVFLPCGHLVSCAACAPALQLCPICRATIRGTVRTYIA</sequence>
<name>A0ABY7E9J9_MYAAR</name>
<feature type="region of interest" description="Disordered" evidence="5">
    <location>
        <begin position="199"/>
        <end position="285"/>
    </location>
</feature>
<reference evidence="7" key="1">
    <citation type="submission" date="2022-11" db="EMBL/GenBank/DDBJ databases">
        <title>Centuries of genome instability and evolution in soft-shell clam transmissible cancer (bioRxiv).</title>
        <authorList>
            <person name="Hart S.F.M."/>
            <person name="Yonemitsu M.A."/>
            <person name="Giersch R.M."/>
            <person name="Beal B.F."/>
            <person name="Arriagada G."/>
            <person name="Davis B.W."/>
            <person name="Ostrander E.A."/>
            <person name="Goff S.P."/>
            <person name="Metzger M.J."/>
        </authorList>
    </citation>
    <scope>NUCLEOTIDE SEQUENCE</scope>
    <source>
        <strain evidence="7">MELC-2E11</strain>
        <tissue evidence="7">Siphon/mantle</tissue>
    </source>
</reference>
<dbReference type="Pfam" id="PF13920">
    <property type="entry name" value="zf-C3HC4_3"/>
    <property type="match status" value="1"/>
</dbReference>
<dbReference type="Gene3D" id="3.30.40.10">
    <property type="entry name" value="Zinc/RING finger domain, C3HC4 (zinc finger)"/>
    <property type="match status" value="1"/>
</dbReference>
<evidence type="ECO:0000259" key="6">
    <source>
        <dbReference type="PROSITE" id="PS50089"/>
    </source>
</evidence>
<dbReference type="InterPro" id="IPR001841">
    <property type="entry name" value="Znf_RING"/>
</dbReference>
<dbReference type="CDD" id="cd16713">
    <property type="entry name" value="RING-HC_BIRC2_3_7"/>
    <property type="match status" value="1"/>
</dbReference>
<feature type="domain" description="RING-type" evidence="6">
    <location>
        <begin position="676"/>
        <end position="711"/>
    </location>
</feature>
<dbReference type="CDD" id="cd00022">
    <property type="entry name" value="BIR"/>
    <property type="match status" value="3"/>
</dbReference>
<dbReference type="PANTHER" id="PTHR10044">
    <property type="entry name" value="INHIBITOR OF APOPTOSIS"/>
    <property type="match status" value="1"/>
</dbReference>
<dbReference type="InterPro" id="IPR001370">
    <property type="entry name" value="BIR_rpt"/>
</dbReference>
<evidence type="ECO:0000313" key="7">
    <source>
        <dbReference type="EMBL" id="WAR06723.1"/>
    </source>
</evidence>
<accession>A0ABY7E9J9</accession>
<dbReference type="Pfam" id="PF00653">
    <property type="entry name" value="BIR"/>
    <property type="match status" value="3"/>
</dbReference>
<feature type="region of interest" description="Disordered" evidence="5">
    <location>
        <begin position="584"/>
        <end position="661"/>
    </location>
</feature>
<keyword evidence="2 4" id="KW-0863">Zinc-finger</keyword>
<dbReference type="Proteomes" id="UP001164746">
    <property type="component" value="Chromosome 6"/>
</dbReference>
<evidence type="ECO:0000313" key="8">
    <source>
        <dbReference type="Proteomes" id="UP001164746"/>
    </source>
</evidence>
<dbReference type="InterPro" id="IPR050784">
    <property type="entry name" value="IAP"/>
</dbReference>
<dbReference type="PANTHER" id="PTHR10044:SF139">
    <property type="entry name" value="DEATH-ASSOCIATED INHIBITOR OF APOPTOSIS 2"/>
    <property type="match status" value="1"/>
</dbReference>
<dbReference type="SMART" id="SM00184">
    <property type="entry name" value="RING"/>
    <property type="match status" value="1"/>
</dbReference>
<keyword evidence="2 4" id="KW-0479">Metal-binding</keyword>
<protein>
    <submittedName>
        <fullName evidence="7">BIR7A-like protein</fullName>
    </submittedName>
</protein>
<organism evidence="7 8">
    <name type="scientific">Mya arenaria</name>
    <name type="common">Soft-shell clam</name>
    <dbReference type="NCBI Taxonomy" id="6604"/>
    <lineage>
        <taxon>Eukaryota</taxon>
        <taxon>Metazoa</taxon>
        <taxon>Spiralia</taxon>
        <taxon>Lophotrochozoa</taxon>
        <taxon>Mollusca</taxon>
        <taxon>Bivalvia</taxon>
        <taxon>Autobranchia</taxon>
        <taxon>Heteroconchia</taxon>
        <taxon>Euheterodonta</taxon>
        <taxon>Imparidentia</taxon>
        <taxon>Neoheterodontei</taxon>
        <taxon>Myida</taxon>
        <taxon>Myoidea</taxon>
        <taxon>Myidae</taxon>
        <taxon>Mya</taxon>
    </lineage>
</organism>
<feature type="region of interest" description="Disordered" evidence="5">
    <location>
        <begin position="152"/>
        <end position="179"/>
    </location>
</feature>
<evidence type="ECO:0000256" key="4">
    <source>
        <dbReference type="PROSITE-ProRule" id="PRU00175"/>
    </source>
</evidence>
<comment type="similarity">
    <text evidence="1">Belongs to the IAP family.</text>
</comment>
<proteinExistence type="inferred from homology"/>
<dbReference type="InterPro" id="IPR013083">
    <property type="entry name" value="Znf_RING/FYVE/PHD"/>
</dbReference>
<dbReference type="SMART" id="SM00238">
    <property type="entry name" value="BIR"/>
    <property type="match status" value="3"/>
</dbReference>
<evidence type="ECO:0000256" key="2">
    <source>
        <dbReference type="ARBA" id="ARBA00022771"/>
    </source>
</evidence>
<evidence type="ECO:0000256" key="3">
    <source>
        <dbReference type="ARBA" id="ARBA00022833"/>
    </source>
</evidence>
<dbReference type="Gene3D" id="1.10.8.10">
    <property type="entry name" value="DNA helicase RuvA subunit, C-terminal domain"/>
    <property type="match status" value="1"/>
</dbReference>
<keyword evidence="8" id="KW-1185">Reference proteome</keyword>
<gene>
    <name evidence="7" type="ORF">MAR_016681</name>
</gene>
<feature type="compositionally biased region" description="Polar residues" evidence="5">
    <location>
        <begin position="590"/>
        <end position="629"/>
    </location>
</feature>
<feature type="compositionally biased region" description="Polar residues" evidence="5">
    <location>
        <begin position="639"/>
        <end position="652"/>
    </location>
</feature>
<evidence type="ECO:0000256" key="1">
    <source>
        <dbReference type="ARBA" id="ARBA00006672"/>
    </source>
</evidence>
<evidence type="ECO:0000256" key="5">
    <source>
        <dbReference type="SAM" id="MobiDB-lite"/>
    </source>
</evidence>
<dbReference type="PROSITE" id="PS01282">
    <property type="entry name" value="BIR_REPEAT_1"/>
    <property type="match status" value="1"/>
</dbReference>
<dbReference type="EMBL" id="CP111017">
    <property type="protein sequence ID" value="WAR06723.1"/>
    <property type="molecule type" value="Genomic_DNA"/>
</dbReference>
<dbReference type="SUPFAM" id="SSF57924">
    <property type="entry name" value="Inhibitor of apoptosis (IAP) repeat"/>
    <property type="match status" value="3"/>
</dbReference>
<dbReference type="PROSITE" id="PS50143">
    <property type="entry name" value="BIR_REPEAT_2"/>
    <property type="match status" value="3"/>
</dbReference>
<dbReference type="PROSITE" id="PS50089">
    <property type="entry name" value="ZF_RING_2"/>
    <property type="match status" value="1"/>
</dbReference>
<keyword evidence="3" id="KW-0862">Zinc</keyword>